<dbReference type="AlphaFoldDB" id="A0A452Z9L4"/>
<dbReference type="EnsemblPlants" id="AET1Gv20680500.7">
    <property type="protein sequence ID" value="AET1Gv20680500.7"/>
    <property type="gene ID" value="AET1Gv20680500"/>
</dbReference>
<organism evidence="2 3">
    <name type="scientific">Aegilops tauschii subsp. strangulata</name>
    <name type="common">Goatgrass</name>
    <dbReference type="NCBI Taxonomy" id="200361"/>
    <lineage>
        <taxon>Eukaryota</taxon>
        <taxon>Viridiplantae</taxon>
        <taxon>Streptophyta</taxon>
        <taxon>Embryophyta</taxon>
        <taxon>Tracheophyta</taxon>
        <taxon>Spermatophyta</taxon>
        <taxon>Magnoliopsida</taxon>
        <taxon>Liliopsida</taxon>
        <taxon>Poales</taxon>
        <taxon>Poaceae</taxon>
        <taxon>BOP clade</taxon>
        <taxon>Pooideae</taxon>
        <taxon>Triticodae</taxon>
        <taxon>Triticeae</taxon>
        <taxon>Triticinae</taxon>
        <taxon>Aegilops</taxon>
    </lineage>
</organism>
<protein>
    <submittedName>
        <fullName evidence="2">Uncharacterized protein</fullName>
    </submittedName>
</protein>
<evidence type="ECO:0000256" key="1">
    <source>
        <dbReference type="SAM" id="MobiDB-lite"/>
    </source>
</evidence>
<proteinExistence type="predicted"/>
<evidence type="ECO:0000313" key="3">
    <source>
        <dbReference type="Proteomes" id="UP000015105"/>
    </source>
</evidence>
<reference evidence="2" key="3">
    <citation type="journal article" date="2017" name="Nature">
        <title>Genome sequence of the progenitor of the wheat D genome Aegilops tauschii.</title>
        <authorList>
            <person name="Luo M.C."/>
            <person name="Gu Y.Q."/>
            <person name="Puiu D."/>
            <person name="Wang H."/>
            <person name="Twardziok S.O."/>
            <person name="Deal K.R."/>
            <person name="Huo N."/>
            <person name="Zhu T."/>
            <person name="Wang L."/>
            <person name="Wang Y."/>
            <person name="McGuire P.E."/>
            <person name="Liu S."/>
            <person name="Long H."/>
            <person name="Ramasamy R.K."/>
            <person name="Rodriguez J.C."/>
            <person name="Van S.L."/>
            <person name="Yuan L."/>
            <person name="Wang Z."/>
            <person name="Xia Z."/>
            <person name="Xiao L."/>
            <person name="Anderson O.D."/>
            <person name="Ouyang S."/>
            <person name="Liang Y."/>
            <person name="Zimin A.V."/>
            <person name="Pertea G."/>
            <person name="Qi P."/>
            <person name="Bennetzen J.L."/>
            <person name="Dai X."/>
            <person name="Dawson M.W."/>
            <person name="Muller H.G."/>
            <person name="Kugler K."/>
            <person name="Rivarola-Duarte L."/>
            <person name="Spannagl M."/>
            <person name="Mayer K.F.X."/>
            <person name="Lu F.H."/>
            <person name="Bevan M.W."/>
            <person name="Leroy P."/>
            <person name="Li P."/>
            <person name="You F.M."/>
            <person name="Sun Q."/>
            <person name="Liu Z."/>
            <person name="Lyons E."/>
            <person name="Wicker T."/>
            <person name="Salzberg S.L."/>
            <person name="Devos K.M."/>
            <person name="Dvorak J."/>
        </authorList>
    </citation>
    <scope>NUCLEOTIDE SEQUENCE [LARGE SCALE GENOMIC DNA]</scope>
    <source>
        <strain evidence="2">cv. AL8/78</strain>
    </source>
</reference>
<reference evidence="2" key="4">
    <citation type="submission" date="2019-03" db="UniProtKB">
        <authorList>
            <consortium name="EnsemblPlants"/>
        </authorList>
    </citation>
    <scope>IDENTIFICATION</scope>
</reference>
<feature type="compositionally biased region" description="Basic residues" evidence="1">
    <location>
        <begin position="220"/>
        <end position="233"/>
    </location>
</feature>
<dbReference type="Gramene" id="AET1Gv20680500.7">
    <property type="protein sequence ID" value="AET1Gv20680500.7"/>
    <property type="gene ID" value="AET1Gv20680500"/>
</dbReference>
<name>A0A452Z9L4_AEGTS</name>
<accession>A0A452Z9L4</accession>
<keyword evidence="3" id="KW-1185">Reference proteome</keyword>
<feature type="region of interest" description="Disordered" evidence="1">
    <location>
        <begin position="32"/>
        <end position="94"/>
    </location>
</feature>
<reference evidence="2" key="5">
    <citation type="journal article" date="2021" name="G3 (Bethesda)">
        <title>Aegilops tauschii genome assembly Aet v5.0 features greater sequence contiguity and improved annotation.</title>
        <authorList>
            <person name="Wang L."/>
            <person name="Zhu T."/>
            <person name="Rodriguez J.C."/>
            <person name="Deal K.R."/>
            <person name="Dubcovsky J."/>
            <person name="McGuire P.E."/>
            <person name="Lux T."/>
            <person name="Spannagl M."/>
            <person name="Mayer K.F.X."/>
            <person name="Baldrich P."/>
            <person name="Meyers B.C."/>
            <person name="Huo N."/>
            <person name="Gu Y.Q."/>
            <person name="Zhou H."/>
            <person name="Devos K.M."/>
            <person name="Bennetzen J.L."/>
            <person name="Unver T."/>
            <person name="Budak H."/>
            <person name="Gulick P.J."/>
            <person name="Galiba G."/>
            <person name="Kalapos B."/>
            <person name="Nelson D.R."/>
            <person name="Li P."/>
            <person name="You F.M."/>
            <person name="Luo M.C."/>
            <person name="Dvorak J."/>
        </authorList>
    </citation>
    <scope>NUCLEOTIDE SEQUENCE [LARGE SCALE GENOMIC DNA]</scope>
    <source>
        <strain evidence="2">cv. AL8/78</strain>
    </source>
</reference>
<sequence>MVVPAAAAGGGTAKGREVAVGLLITAFSLAAQPTPAGESKGAARHRHGRGEEEAQAQQAQGEGQGEEGQGRRRGGGDGGGELQAVRRREGHPLRRAVHRQVVHGAAGVAAGAAPAAGHPAVVPERAAEPAVPVHHRLHAHQLHHPGAPGVAHAHARPRHQEVQGGALRVRVGGHEGGRGPAVAGHDPARGREQEAHPRAHRQRDGALQVQEGVPHHLRLRRAPAGRRRLRARRRPQEDTAGRGGAQGLLGPHRHARHAQPEEHHLAVPGHRGPMILLPVDSLLPDPFLQRRYCYYWLAIRKEMSDSFGLD</sequence>
<feature type="region of interest" description="Disordered" evidence="1">
    <location>
        <begin position="172"/>
        <end position="205"/>
    </location>
</feature>
<dbReference type="EnsemblPlants" id="AET1Gv20680500.8">
    <property type="protein sequence ID" value="AET1Gv20680500.8"/>
    <property type="gene ID" value="AET1Gv20680500"/>
</dbReference>
<feature type="compositionally biased region" description="Basic and acidic residues" evidence="1">
    <location>
        <begin position="186"/>
        <end position="197"/>
    </location>
</feature>
<evidence type="ECO:0000313" key="2">
    <source>
        <dbReference type="EnsemblPlants" id="AET1Gv20680500.8"/>
    </source>
</evidence>
<feature type="region of interest" description="Disordered" evidence="1">
    <location>
        <begin position="220"/>
        <end position="261"/>
    </location>
</feature>
<reference evidence="3" key="1">
    <citation type="journal article" date="2014" name="Science">
        <title>Ancient hybridizations among the ancestral genomes of bread wheat.</title>
        <authorList>
            <consortium name="International Wheat Genome Sequencing Consortium,"/>
            <person name="Marcussen T."/>
            <person name="Sandve S.R."/>
            <person name="Heier L."/>
            <person name="Spannagl M."/>
            <person name="Pfeifer M."/>
            <person name="Jakobsen K.S."/>
            <person name="Wulff B.B."/>
            <person name="Steuernagel B."/>
            <person name="Mayer K.F."/>
            <person name="Olsen O.A."/>
        </authorList>
    </citation>
    <scope>NUCLEOTIDE SEQUENCE [LARGE SCALE GENOMIC DNA]</scope>
    <source>
        <strain evidence="3">cv. AL8/78</strain>
    </source>
</reference>
<dbReference type="Proteomes" id="UP000015105">
    <property type="component" value="Chromosome 1D"/>
</dbReference>
<dbReference type="Gramene" id="AET1Gv20680500.8">
    <property type="protein sequence ID" value="AET1Gv20680500.8"/>
    <property type="gene ID" value="AET1Gv20680500"/>
</dbReference>
<reference evidence="3" key="2">
    <citation type="journal article" date="2017" name="Nat. Plants">
        <title>The Aegilops tauschii genome reveals multiple impacts of transposons.</title>
        <authorList>
            <person name="Zhao G."/>
            <person name="Zou C."/>
            <person name="Li K."/>
            <person name="Wang K."/>
            <person name="Li T."/>
            <person name="Gao L."/>
            <person name="Zhang X."/>
            <person name="Wang H."/>
            <person name="Yang Z."/>
            <person name="Liu X."/>
            <person name="Jiang W."/>
            <person name="Mao L."/>
            <person name="Kong X."/>
            <person name="Jiao Y."/>
            <person name="Jia J."/>
        </authorList>
    </citation>
    <scope>NUCLEOTIDE SEQUENCE [LARGE SCALE GENOMIC DNA]</scope>
    <source>
        <strain evidence="3">cv. AL8/78</strain>
    </source>
</reference>